<dbReference type="PANTHER" id="PTHR12526:SF630">
    <property type="entry name" value="GLYCOSYLTRANSFERASE"/>
    <property type="match status" value="1"/>
</dbReference>
<accession>A0A327NDS6</accession>
<protein>
    <recommendedName>
        <fullName evidence="1">Glycosyl transferase family 1 domain-containing protein</fullName>
    </recommendedName>
</protein>
<dbReference type="AlphaFoldDB" id="A0A327NDS6"/>
<dbReference type="NCBIfam" id="NF038255">
    <property type="entry name" value="exopoly_VpsD"/>
    <property type="match status" value="1"/>
</dbReference>
<dbReference type="CDD" id="cd03801">
    <property type="entry name" value="GT4_PimA-like"/>
    <property type="match status" value="1"/>
</dbReference>
<dbReference type="SUPFAM" id="SSF53756">
    <property type="entry name" value="UDP-Glycosyltransferase/glycogen phosphorylase"/>
    <property type="match status" value="1"/>
</dbReference>
<comment type="caution">
    <text evidence="2">The sequence shown here is derived from an EMBL/GenBank/DDBJ whole genome shotgun (WGS) entry which is preliminary data.</text>
</comment>
<dbReference type="GO" id="GO:0016757">
    <property type="term" value="F:glycosyltransferase activity"/>
    <property type="evidence" value="ECO:0007669"/>
    <property type="project" value="InterPro"/>
</dbReference>
<dbReference type="RefSeq" id="WP_111282210.1">
    <property type="nucleotide sequence ID" value="NZ_QLIN01000003.1"/>
</dbReference>
<reference evidence="2 3" key="1">
    <citation type="submission" date="2018-06" db="EMBL/GenBank/DDBJ databases">
        <authorList>
            <person name="Zhirakovskaya E."/>
        </authorList>
    </citation>
    <scope>NUCLEOTIDE SEQUENCE [LARGE SCALE GENOMIC DNA]</scope>
    <source>
        <strain evidence="2 3">LY3</strain>
    </source>
</reference>
<dbReference type="Proteomes" id="UP000249493">
    <property type="component" value="Unassembled WGS sequence"/>
</dbReference>
<gene>
    <name evidence="2" type="ORF">DOZ80_09690</name>
</gene>
<dbReference type="PANTHER" id="PTHR12526">
    <property type="entry name" value="GLYCOSYLTRANSFERASE"/>
    <property type="match status" value="1"/>
</dbReference>
<proteinExistence type="predicted"/>
<dbReference type="InterPro" id="IPR001296">
    <property type="entry name" value="Glyco_trans_1"/>
</dbReference>
<dbReference type="GO" id="GO:1901135">
    <property type="term" value="P:carbohydrate derivative metabolic process"/>
    <property type="evidence" value="ECO:0007669"/>
    <property type="project" value="UniProtKB-ARBA"/>
</dbReference>
<sequence>MINVLIVMPLSTLDFGSRSSGGVDSACQILLDSLIKKNNLKFNYTIIAFNPFNDFEEEGKYSTLTKNIKVYQYNNKPNLKHSPIRPPGIVWQNYLIWKLIRKSKPKIFHTHLLSWQILPNKKTTTITTLHAYKKIGRSPVSKLNDLFYETIIPAISNKNTNYYTAVSHRLKNLALDTNKKISVIYNPLPDKYSETDIRLEEKSKTDRINLVTCGNITKNKGIHHAIEILYKLNKKGINSHLNIIGGTTNNSYHAELREQISKSNLKANITFHGKQPFEQILKIYKESDYGLFLSAEETFGLVPIEMIACGLEVICSRVGIMDDLYNEFSELQVKIVEIIDTSEIAEYIYRKGKCRLDEAKDYIIKNFSKEIISSEYEKLYESVLISAK</sequence>
<feature type="domain" description="Glycosyl transferase family 1" evidence="1">
    <location>
        <begin position="196"/>
        <end position="328"/>
    </location>
</feature>
<name>A0A327NDS6_PSEFL</name>
<evidence type="ECO:0000313" key="2">
    <source>
        <dbReference type="EMBL" id="RAI70738.1"/>
    </source>
</evidence>
<dbReference type="Pfam" id="PF00534">
    <property type="entry name" value="Glycos_transf_1"/>
    <property type="match status" value="1"/>
</dbReference>
<dbReference type="EMBL" id="QLIN01000003">
    <property type="protein sequence ID" value="RAI70738.1"/>
    <property type="molecule type" value="Genomic_DNA"/>
</dbReference>
<organism evidence="2 3">
    <name type="scientific">Pseudomonas fluorescens</name>
    <dbReference type="NCBI Taxonomy" id="294"/>
    <lineage>
        <taxon>Bacteria</taxon>
        <taxon>Pseudomonadati</taxon>
        <taxon>Pseudomonadota</taxon>
        <taxon>Gammaproteobacteria</taxon>
        <taxon>Pseudomonadales</taxon>
        <taxon>Pseudomonadaceae</taxon>
        <taxon>Pseudomonas</taxon>
    </lineage>
</organism>
<evidence type="ECO:0000259" key="1">
    <source>
        <dbReference type="Pfam" id="PF00534"/>
    </source>
</evidence>
<evidence type="ECO:0000313" key="3">
    <source>
        <dbReference type="Proteomes" id="UP000249493"/>
    </source>
</evidence>
<dbReference type="Gene3D" id="3.40.50.2000">
    <property type="entry name" value="Glycogen Phosphorylase B"/>
    <property type="match status" value="2"/>
</dbReference>